<organism evidence="1">
    <name type="scientific">Rhizopus microsporus var. microsporus</name>
    <dbReference type="NCBI Taxonomy" id="86635"/>
    <lineage>
        <taxon>Eukaryota</taxon>
        <taxon>Fungi</taxon>
        <taxon>Fungi incertae sedis</taxon>
        <taxon>Mucoromycota</taxon>
        <taxon>Mucoromycotina</taxon>
        <taxon>Mucoromycetes</taxon>
        <taxon>Mucorales</taxon>
        <taxon>Mucorineae</taxon>
        <taxon>Rhizopodaceae</taxon>
        <taxon>Rhizopus</taxon>
    </lineage>
</organism>
<protein>
    <submittedName>
        <fullName evidence="1">Uncharacterized protein</fullName>
    </submittedName>
</protein>
<gene>
    <name evidence="1" type="ORF">BCV72DRAFT_198876</name>
</gene>
<evidence type="ECO:0000313" key="1">
    <source>
        <dbReference type="EMBL" id="ORE10767.1"/>
    </source>
</evidence>
<name>A0A1X0RFG8_RHIZD</name>
<accession>A0A1X0RFG8</accession>
<reference evidence="1" key="1">
    <citation type="journal article" date="2016" name="Proc. Natl. Acad. Sci. U.S.A.">
        <title>Lipid metabolic changes in an early divergent fungus govern the establishment of a mutualistic symbiosis with endobacteria.</title>
        <authorList>
            <person name="Lastovetsky O.A."/>
            <person name="Gaspar M.L."/>
            <person name="Mondo S.J."/>
            <person name="LaButti K.M."/>
            <person name="Sandor L."/>
            <person name="Grigoriev I.V."/>
            <person name="Henry S.A."/>
            <person name="Pawlowska T.E."/>
        </authorList>
    </citation>
    <scope>NUCLEOTIDE SEQUENCE [LARGE SCALE GENOMIC DNA]</scope>
    <source>
        <strain evidence="1">ATCC 52814</strain>
    </source>
</reference>
<dbReference type="OrthoDB" id="2270519at2759"/>
<dbReference type="Proteomes" id="UP000242414">
    <property type="component" value="Unassembled WGS sequence"/>
</dbReference>
<dbReference type="AlphaFoldDB" id="A0A1X0RFG8"/>
<sequence>MNFLNAVYPPSNPFNEQVYGCESLSMNDILAMVWRHTDIFNEKTAQGFNDIINGIVEHLPRYQLFIKSLKEDGYLVVGYARKSINEKNDQARRNEDLLSKINADGDMQDMLQYISTVKKVCIVAINLAGLTTNQEDLKVFLK</sequence>
<dbReference type="EMBL" id="KV921862">
    <property type="protein sequence ID" value="ORE10767.1"/>
    <property type="molecule type" value="Genomic_DNA"/>
</dbReference>
<proteinExistence type="predicted"/>
<dbReference type="VEuPathDB" id="FungiDB:BCV72DRAFT_198876"/>